<comment type="caution">
    <text evidence="3">The sequence shown here is derived from an EMBL/GenBank/DDBJ whole genome shotgun (WGS) entry which is preliminary data.</text>
</comment>
<sequence length="85" mass="10337">MESKLEKQIEQMKELTNQNVELKRQMDHIIKYIRIEQDNREEKNNEKVKGSEDVQDNEEGQDIKLEKQIKQTKEELLKQNIRLKQ</sequence>
<feature type="compositionally biased region" description="Basic and acidic residues" evidence="2">
    <location>
        <begin position="40"/>
        <end position="52"/>
    </location>
</feature>
<organism evidence="3 4">
    <name type="scientific">Rhizophagus clarus</name>
    <dbReference type="NCBI Taxonomy" id="94130"/>
    <lineage>
        <taxon>Eukaryota</taxon>
        <taxon>Fungi</taxon>
        <taxon>Fungi incertae sedis</taxon>
        <taxon>Mucoromycota</taxon>
        <taxon>Glomeromycotina</taxon>
        <taxon>Glomeromycetes</taxon>
        <taxon>Glomerales</taxon>
        <taxon>Glomeraceae</taxon>
        <taxon>Rhizophagus</taxon>
    </lineage>
</organism>
<protein>
    <submittedName>
        <fullName evidence="3">Uncharacterized protein</fullName>
    </submittedName>
</protein>
<keyword evidence="4" id="KW-1185">Reference proteome</keyword>
<dbReference type="AlphaFoldDB" id="A0A2Z6SIN9"/>
<proteinExistence type="predicted"/>
<accession>A0A2Z6SIN9</accession>
<reference evidence="3 4" key="1">
    <citation type="submission" date="2017-11" db="EMBL/GenBank/DDBJ databases">
        <title>The genome of Rhizophagus clarus HR1 reveals common genetic basis of auxotrophy among arbuscular mycorrhizal fungi.</title>
        <authorList>
            <person name="Kobayashi Y."/>
        </authorList>
    </citation>
    <scope>NUCLEOTIDE SEQUENCE [LARGE SCALE GENOMIC DNA]</scope>
    <source>
        <strain evidence="3 4">HR1</strain>
    </source>
</reference>
<dbReference type="Proteomes" id="UP000247702">
    <property type="component" value="Unassembled WGS sequence"/>
</dbReference>
<evidence type="ECO:0000313" key="3">
    <source>
        <dbReference type="EMBL" id="GBC05709.1"/>
    </source>
</evidence>
<keyword evidence="1" id="KW-0175">Coiled coil</keyword>
<evidence type="ECO:0000313" key="4">
    <source>
        <dbReference type="Proteomes" id="UP000247702"/>
    </source>
</evidence>
<name>A0A2Z6SIN9_9GLOM</name>
<gene>
    <name evidence="3" type="ORF">RclHR1_06390009</name>
</gene>
<evidence type="ECO:0000256" key="1">
    <source>
        <dbReference type="SAM" id="Coils"/>
    </source>
</evidence>
<dbReference type="EMBL" id="BEXD01004025">
    <property type="protein sequence ID" value="GBC05709.1"/>
    <property type="molecule type" value="Genomic_DNA"/>
</dbReference>
<feature type="region of interest" description="Disordered" evidence="2">
    <location>
        <begin position="40"/>
        <end position="63"/>
    </location>
</feature>
<feature type="coiled-coil region" evidence="1">
    <location>
        <begin position="5"/>
        <end position="32"/>
    </location>
</feature>
<evidence type="ECO:0000256" key="2">
    <source>
        <dbReference type="SAM" id="MobiDB-lite"/>
    </source>
</evidence>